<dbReference type="AlphaFoldDB" id="A0AAE9XMT6"/>
<keyword evidence="2" id="KW-1005">Bacterial flagellum biogenesis</keyword>
<keyword evidence="4" id="KW-0966">Cell projection</keyword>
<organism evidence="4 5">
    <name type="scientific">Gimibacter soli</name>
    <dbReference type="NCBI Taxonomy" id="3024400"/>
    <lineage>
        <taxon>Bacteria</taxon>
        <taxon>Pseudomonadati</taxon>
        <taxon>Pseudomonadota</taxon>
        <taxon>Alphaproteobacteria</taxon>
        <taxon>Kordiimonadales</taxon>
        <taxon>Temperatibacteraceae</taxon>
        <taxon>Gimibacter</taxon>
    </lineage>
</organism>
<dbReference type="EMBL" id="CP116805">
    <property type="protein sequence ID" value="WCL53066.1"/>
    <property type="molecule type" value="Genomic_DNA"/>
</dbReference>
<dbReference type="PIRSF" id="PIRSF009533">
    <property type="entry name" value="FlbT"/>
    <property type="match status" value="1"/>
</dbReference>
<evidence type="ECO:0000256" key="3">
    <source>
        <dbReference type="ARBA" id="ARBA00022884"/>
    </source>
</evidence>
<keyword evidence="1" id="KW-0678">Repressor</keyword>
<dbReference type="KEGG" id="gso:PH603_10995"/>
<dbReference type="GO" id="GO:0048027">
    <property type="term" value="F:mRNA 5'-UTR binding"/>
    <property type="evidence" value="ECO:0007669"/>
    <property type="project" value="InterPro"/>
</dbReference>
<keyword evidence="4" id="KW-0969">Cilium</keyword>
<evidence type="ECO:0000313" key="5">
    <source>
        <dbReference type="Proteomes" id="UP001217500"/>
    </source>
</evidence>
<name>A0AAE9XMT6_9PROT</name>
<dbReference type="Proteomes" id="UP001217500">
    <property type="component" value="Chromosome"/>
</dbReference>
<dbReference type="GO" id="GO:1902209">
    <property type="term" value="P:negative regulation of bacterial-type flagellum assembly"/>
    <property type="evidence" value="ECO:0007669"/>
    <property type="project" value="InterPro"/>
</dbReference>
<dbReference type="RefSeq" id="WP_289502578.1">
    <property type="nucleotide sequence ID" value="NZ_CP116805.1"/>
</dbReference>
<protein>
    <submittedName>
        <fullName evidence="4">Flagellar biosynthesis repressor FlbT</fullName>
    </submittedName>
</protein>
<keyword evidence="3" id="KW-0694">RNA-binding</keyword>
<gene>
    <name evidence="4" type="primary">flbT</name>
    <name evidence="4" type="ORF">PH603_10995</name>
</gene>
<dbReference type="GO" id="GO:0006402">
    <property type="term" value="P:mRNA catabolic process"/>
    <property type="evidence" value="ECO:0007669"/>
    <property type="project" value="InterPro"/>
</dbReference>
<evidence type="ECO:0000313" key="4">
    <source>
        <dbReference type="EMBL" id="WCL53066.1"/>
    </source>
</evidence>
<reference evidence="4" key="1">
    <citation type="submission" date="2023-01" db="EMBL/GenBank/DDBJ databases">
        <title>The genome sequence of Kordiimonadaceae bacterium 6D33.</title>
        <authorList>
            <person name="Liu Y."/>
        </authorList>
    </citation>
    <scope>NUCLEOTIDE SEQUENCE</scope>
    <source>
        <strain evidence="4">6D33</strain>
    </source>
</reference>
<evidence type="ECO:0000256" key="2">
    <source>
        <dbReference type="ARBA" id="ARBA00022795"/>
    </source>
</evidence>
<dbReference type="NCBIfam" id="NF001995">
    <property type="entry name" value="PRK00794.1-1"/>
    <property type="match status" value="1"/>
</dbReference>
<keyword evidence="5" id="KW-1185">Reference proteome</keyword>
<dbReference type="InterPro" id="IPR009967">
    <property type="entry name" value="Flagellum_FlbT"/>
</dbReference>
<accession>A0AAE9XMT6</accession>
<proteinExistence type="predicted"/>
<dbReference type="Pfam" id="PF07378">
    <property type="entry name" value="FlbT"/>
    <property type="match status" value="1"/>
</dbReference>
<keyword evidence="4" id="KW-0282">Flagellum</keyword>
<sequence>MALKLSLRPEEKLVINGAVIANGDRRANLIVHNKASILREKDIMQQEEANTPARRIYFPIMLMYMDPSSSSQYYDEFVLRMTEFMGAVSTPEVLDMCVEVSKAVMDRNYYKALVQCKKVLKFEADRLNLSYSDE</sequence>
<evidence type="ECO:0000256" key="1">
    <source>
        <dbReference type="ARBA" id="ARBA00022491"/>
    </source>
</evidence>
<dbReference type="GO" id="GO:0044781">
    <property type="term" value="P:bacterial-type flagellum organization"/>
    <property type="evidence" value="ECO:0007669"/>
    <property type="project" value="UniProtKB-KW"/>
</dbReference>